<dbReference type="SUPFAM" id="SSF53271">
    <property type="entry name" value="PRTase-like"/>
    <property type="match status" value="1"/>
</dbReference>
<dbReference type="PANTHER" id="PTHR47505:SF1">
    <property type="entry name" value="DNA UTILIZATION PROTEIN YHGH"/>
    <property type="match status" value="1"/>
</dbReference>
<evidence type="ECO:0000259" key="2">
    <source>
        <dbReference type="Pfam" id="PF00156"/>
    </source>
</evidence>
<dbReference type="AlphaFoldDB" id="A0A644TJ97"/>
<comment type="similarity">
    <text evidence="1">Belongs to the ComF/GntX family.</text>
</comment>
<sequence length="157" mass="17831">MPLFLYRDDPARLLKAYKTAKRPSLAPFFTELLAEQILSRWPGRPIVPVPPRAEKIRRHEWDQVEEIARRLERKGFRLFRMLQRNRGREQKSLDKKNRSLNAKESYTLKTGMVDKAEGLSLLLLDDICTTGSTIEACAQLLLGAGASRVAAIVIAAD</sequence>
<dbReference type="InterPro" id="IPR051910">
    <property type="entry name" value="ComF/GntX_DNA_util-trans"/>
</dbReference>
<comment type="caution">
    <text evidence="3">The sequence shown here is derived from an EMBL/GenBank/DDBJ whole genome shotgun (WGS) entry which is preliminary data.</text>
</comment>
<dbReference type="CDD" id="cd06223">
    <property type="entry name" value="PRTases_typeI"/>
    <property type="match status" value="1"/>
</dbReference>
<proteinExistence type="inferred from homology"/>
<dbReference type="PANTHER" id="PTHR47505">
    <property type="entry name" value="DNA UTILIZATION PROTEIN YHGH"/>
    <property type="match status" value="1"/>
</dbReference>
<gene>
    <name evidence="3" type="ORF">SDC9_12035</name>
</gene>
<evidence type="ECO:0000256" key="1">
    <source>
        <dbReference type="ARBA" id="ARBA00008007"/>
    </source>
</evidence>
<dbReference type="Gene3D" id="3.40.50.2020">
    <property type="match status" value="1"/>
</dbReference>
<organism evidence="3">
    <name type="scientific">bioreactor metagenome</name>
    <dbReference type="NCBI Taxonomy" id="1076179"/>
    <lineage>
        <taxon>unclassified sequences</taxon>
        <taxon>metagenomes</taxon>
        <taxon>ecological metagenomes</taxon>
    </lineage>
</organism>
<dbReference type="EMBL" id="VSSQ01000032">
    <property type="protein sequence ID" value="MPL66362.1"/>
    <property type="molecule type" value="Genomic_DNA"/>
</dbReference>
<dbReference type="Pfam" id="PF00156">
    <property type="entry name" value="Pribosyltran"/>
    <property type="match status" value="1"/>
</dbReference>
<feature type="domain" description="Phosphoribosyltransferase" evidence="2">
    <location>
        <begin position="81"/>
        <end position="156"/>
    </location>
</feature>
<accession>A0A644TJ97</accession>
<protein>
    <recommendedName>
        <fullName evidence="2">Phosphoribosyltransferase domain-containing protein</fullName>
    </recommendedName>
</protein>
<reference evidence="3" key="1">
    <citation type="submission" date="2019-08" db="EMBL/GenBank/DDBJ databases">
        <authorList>
            <person name="Kucharzyk K."/>
            <person name="Murdoch R.W."/>
            <person name="Higgins S."/>
            <person name="Loffler F."/>
        </authorList>
    </citation>
    <scope>NUCLEOTIDE SEQUENCE</scope>
</reference>
<dbReference type="InterPro" id="IPR000836">
    <property type="entry name" value="PRTase_dom"/>
</dbReference>
<dbReference type="InterPro" id="IPR029057">
    <property type="entry name" value="PRTase-like"/>
</dbReference>
<evidence type="ECO:0000313" key="3">
    <source>
        <dbReference type="EMBL" id="MPL66362.1"/>
    </source>
</evidence>
<name>A0A644TJ97_9ZZZZ</name>